<dbReference type="Proteomes" id="UP000573499">
    <property type="component" value="Unassembled WGS sequence"/>
</dbReference>
<dbReference type="GO" id="GO:0004497">
    <property type="term" value="F:monooxygenase activity"/>
    <property type="evidence" value="ECO:0007669"/>
    <property type="project" value="UniProtKB-KW"/>
</dbReference>
<dbReference type="EMBL" id="JACEZU010000021">
    <property type="protein sequence ID" value="MBA5690662.1"/>
    <property type="molecule type" value="Genomic_DNA"/>
</dbReference>
<name>A0A7W2INL8_9BURK</name>
<dbReference type="InterPro" id="IPR007138">
    <property type="entry name" value="ABM_dom"/>
</dbReference>
<dbReference type="InterPro" id="IPR050744">
    <property type="entry name" value="AI-2_Isomerase_LsrG"/>
</dbReference>
<dbReference type="SUPFAM" id="SSF54909">
    <property type="entry name" value="Dimeric alpha+beta barrel"/>
    <property type="match status" value="1"/>
</dbReference>
<keyword evidence="2" id="KW-0503">Monooxygenase</keyword>
<evidence type="ECO:0000259" key="1">
    <source>
        <dbReference type="PROSITE" id="PS51725"/>
    </source>
</evidence>
<proteinExistence type="predicted"/>
<dbReference type="PANTHER" id="PTHR33336">
    <property type="entry name" value="QUINOL MONOOXYGENASE YGIN-RELATED"/>
    <property type="match status" value="1"/>
</dbReference>
<protein>
    <submittedName>
        <fullName evidence="2">Antibiotic biosynthesis monooxygenase</fullName>
    </submittedName>
</protein>
<dbReference type="AlphaFoldDB" id="A0A7W2INL8"/>
<dbReference type="InterPro" id="IPR011008">
    <property type="entry name" value="Dimeric_a/b-barrel"/>
</dbReference>
<dbReference type="PANTHER" id="PTHR33336:SF3">
    <property type="entry name" value="ABM DOMAIN-CONTAINING PROTEIN"/>
    <property type="match status" value="1"/>
</dbReference>
<reference evidence="2 3" key="1">
    <citation type="submission" date="2020-07" db="EMBL/GenBank/DDBJ databases">
        <title>Novel species isolated from subtropical streams in China.</title>
        <authorList>
            <person name="Lu H."/>
        </authorList>
    </citation>
    <scope>NUCLEOTIDE SEQUENCE [LARGE SCALE GENOMIC DNA]</scope>
    <source>
        <strain evidence="2 3">LX47W</strain>
    </source>
</reference>
<evidence type="ECO:0000313" key="2">
    <source>
        <dbReference type="EMBL" id="MBA5690662.1"/>
    </source>
</evidence>
<dbReference type="PROSITE" id="PS51725">
    <property type="entry name" value="ABM"/>
    <property type="match status" value="1"/>
</dbReference>
<evidence type="ECO:0000313" key="3">
    <source>
        <dbReference type="Proteomes" id="UP000573499"/>
    </source>
</evidence>
<feature type="domain" description="ABM" evidence="1">
    <location>
        <begin position="2"/>
        <end position="92"/>
    </location>
</feature>
<comment type="caution">
    <text evidence="2">The sequence shown here is derived from an EMBL/GenBank/DDBJ whole genome shotgun (WGS) entry which is preliminary data.</text>
</comment>
<keyword evidence="3" id="KW-1185">Reference proteome</keyword>
<organism evidence="2 3">
    <name type="scientific">Rugamonas apoptosis</name>
    <dbReference type="NCBI Taxonomy" id="2758570"/>
    <lineage>
        <taxon>Bacteria</taxon>
        <taxon>Pseudomonadati</taxon>
        <taxon>Pseudomonadota</taxon>
        <taxon>Betaproteobacteria</taxon>
        <taxon>Burkholderiales</taxon>
        <taxon>Oxalobacteraceae</taxon>
        <taxon>Telluria group</taxon>
        <taxon>Rugamonas</taxon>
    </lineage>
</organism>
<sequence>MIALMVSLDVYPERLEQFLSAIQENAERTFNDEPGCSYFDVTQDLKNPTHFVFYELYEDDAAIQAHRAAPHFAQWRQAADQCVVPGSQVNTFCNRLFHHS</sequence>
<dbReference type="Gene3D" id="3.30.70.100">
    <property type="match status" value="1"/>
</dbReference>
<accession>A0A7W2INL8</accession>
<dbReference type="RefSeq" id="WP_182157588.1">
    <property type="nucleotide sequence ID" value="NZ_JACEZU010000021.1"/>
</dbReference>
<keyword evidence="2" id="KW-0560">Oxidoreductase</keyword>
<dbReference type="Pfam" id="PF03992">
    <property type="entry name" value="ABM"/>
    <property type="match status" value="1"/>
</dbReference>
<gene>
    <name evidence="2" type="ORF">H3H39_26855</name>
</gene>